<proteinExistence type="predicted"/>
<organism evidence="3 4">
    <name type="scientific">Vagococcus fluvialis</name>
    <dbReference type="NCBI Taxonomy" id="2738"/>
    <lineage>
        <taxon>Bacteria</taxon>
        <taxon>Bacillati</taxon>
        <taxon>Bacillota</taxon>
        <taxon>Bacilli</taxon>
        <taxon>Lactobacillales</taxon>
        <taxon>Enterococcaceae</taxon>
        <taxon>Vagococcus</taxon>
    </lineage>
</organism>
<evidence type="ECO:0000256" key="1">
    <source>
        <dbReference type="SAM" id="Coils"/>
    </source>
</evidence>
<dbReference type="EMBL" id="JAAVMB010000012">
    <property type="protein sequence ID" value="NKC68498.1"/>
    <property type="molecule type" value="Genomic_DNA"/>
</dbReference>
<evidence type="ECO:0000313" key="3">
    <source>
        <dbReference type="EMBL" id="NKC68498.1"/>
    </source>
</evidence>
<dbReference type="RefSeq" id="WP_167807686.1">
    <property type="nucleotide sequence ID" value="NZ_JAAVMB010000012.1"/>
</dbReference>
<accession>A0A7X6I3E4</accession>
<evidence type="ECO:0000313" key="4">
    <source>
        <dbReference type="Proteomes" id="UP000521358"/>
    </source>
</evidence>
<feature type="transmembrane region" description="Helical" evidence="2">
    <location>
        <begin position="7"/>
        <end position="30"/>
    </location>
</feature>
<comment type="caution">
    <text evidence="3">The sequence shown here is derived from an EMBL/GenBank/DDBJ whole genome shotgun (WGS) entry which is preliminary data.</text>
</comment>
<keyword evidence="2" id="KW-0812">Transmembrane</keyword>
<dbReference type="AlphaFoldDB" id="A0A7X6I3E4"/>
<name>A0A7X6I3E4_9ENTE</name>
<keyword evidence="2" id="KW-0472">Membrane</keyword>
<keyword evidence="1" id="KW-0175">Coiled coil</keyword>
<evidence type="ECO:0000256" key="2">
    <source>
        <dbReference type="SAM" id="Phobius"/>
    </source>
</evidence>
<sequence>MKETKKIQLVLAVAVIVIFAIVIMVLPNYFKAEQMKQENNQLKSEITLLKKKAKELEGNTQETVEKKEETINKSDLYYVETQSDNLKKVMKDFTMLFYSTENYEVQNKREKLPEFFSKDVRTKEIVPFIHLKSEASKDDVVFTFAPKSVRTYIDFKASTSSAETVSYIQLKGRQGDGKPYPLLMVQYTKWQLESDGNWKIIEFKYTQQTELPLSELYEN</sequence>
<keyword evidence="2" id="KW-1133">Transmembrane helix</keyword>
<reference evidence="3 4" key="1">
    <citation type="submission" date="2020-03" db="EMBL/GenBank/DDBJ databases">
        <title>Bacterial samples isolated from urine from healthy bovine heifers (Gyr breed).</title>
        <authorList>
            <person name="Giannattasio-Ferraz S."/>
            <person name="Maskeri L."/>
            <person name="Penido A."/>
            <person name="Barbosa-Stancioli E.F."/>
            <person name="Putonti C."/>
        </authorList>
    </citation>
    <scope>NUCLEOTIDE SEQUENCE [LARGE SCALE GENOMIC DNA]</scope>
    <source>
        <strain evidence="3 4">UFMG-H7</strain>
    </source>
</reference>
<gene>
    <name evidence="3" type="ORF">HED35_10395</name>
</gene>
<protein>
    <submittedName>
        <fullName evidence="3">Uncharacterized protein</fullName>
    </submittedName>
</protein>
<dbReference type="Proteomes" id="UP000521358">
    <property type="component" value="Unassembled WGS sequence"/>
</dbReference>
<feature type="coiled-coil region" evidence="1">
    <location>
        <begin position="32"/>
        <end position="73"/>
    </location>
</feature>